<dbReference type="InterPro" id="IPR000719">
    <property type="entry name" value="Prot_kinase_dom"/>
</dbReference>
<comment type="caution">
    <text evidence="2">The sequence shown here is derived from an EMBL/GenBank/DDBJ whole genome shotgun (WGS) entry which is preliminary data.</text>
</comment>
<dbReference type="AlphaFoldDB" id="A0AAE0N5N5"/>
<dbReference type="Gene3D" id="3.30.200.20">
    <property type="entry name" value="Phosphorylase Kinase, domain 1"/>
    <property type="match status" value="1"/>
</dbReference>
<dbReference type="CDD" id="cd00180">
    <property type="entry name" value="PKc"/>
    <property type="match status" value="1"/>
</dbReference>
<keyword evidence="2" id="KW-0418">Kinase</keyword>
<name>A0AAE0N5N5_9PEZI</name>
<dbReference type="PROSITE" id="PS50011">
    <property type="entry name" value="PROTEIN_KINASE_DOM"/>
    <property type="match status" value="1"/>
</dbReference>
<proteinExistence type="predicted"/>
<gene>
    <name evidence="2" type="ORF">B0H63DRAFT_440755</name>
</gene>
<evidence type="ECO:0000313" key="3">
    <source>
        <dbReference type="Proteomes" id="UP001285441"/>
    </source>
</evidence>
<dbReference type="InterPro" id="IPR053235">
    <property type="entry name" value="Ser_Thr_kinase"/>
</dbReference>
<dbReference type="GO" id="GO:0005524">
    <property type="term" value="F:ATP binding"/>
    <property type="evidence" value="ECO:0007669"/>
    <property type="project" value="InterPro"/>
</dbReference>
<dbReference type="SUPFAM" id="SSF56112">
    <property type="entry name" value="Protein kinase-like (PK-like)"/>
    <property type="match status" value="1"/>
</dbReference>
<evidence type="ECO:0000313" key="2">
    <source>
        <dbReference type="EMBL" id="KAK3370364.1"/>
    </source>
</evidence>
<dbReference type="Proteomes" id="UP001285441">
    <property type="component" value="Unassembled WGS sequence"/>
</dbReference>
<dbReference type="InterPro" id="IPR008271">
    <property type="entry name" value="Ser/Thr_kinase_AS"/>
</dbReference>
<feature type="domain" description="Protein kinase" evidence="1">
    <location>
        <begin position="75"/>
        <end position="352"/>
    </location>
</feature>
<reference evidence="2" key="1">
    <citation type="journal article" date="2023" name="Mol. Phylogenet. Evol.">
        <title>Genome-scale phylogeny and comparative genomics of the fungal order Sordariales.</title>
        <authorList>
            <person name="Hensen N."/>
            <person name="Bonometti L."/>
            <person name="Westerberg I."/>
            <person name="Brannstrom I.O."/>
            <person name="Guillou S."/>
            <person name="Cros-Aarteil S."/>
            <person name="Calhoun S."/>
            <person name="Haridas S."/>
            <person name="Kuo A."/>
            <person name="Mondo S."/>
            <person name="Pangilinan J."/>
            <person name="Riley R."/>
            <person name="LaButti K."/>
            <person name="Andreopoulos B."/>
            <person name="Lipzen A."/>
            <person name="Chen C."/>
            <person name="Yan M."/>
            <person name="Daum C."/>
            <person name="Ng V."/>
            <person name="Clum A."/>
            <person name="Steindorff A."/>
            <person name="Ohm R.A."/>
            <person name="Martin F."/>
            <person name="Silar P."/>
            <person name="Natvig D.O."/>
            <person name="Lalanne C."/>
            <person name="Gautier V."/>
            <person name="Ament-Velasquez S.L."/>
            <person name="Kruys A."/>
            <person name="Hutchinson M.I."/>
            <person name="Powell A.J."/>
            <person name="Barry K."/>
            <person name="Miller A.N."/>
            <person name="Grigoriev I.V."/>
            <person name="Debuchy R."/>
            <person name="Gladieux P."/>
            <person name="Hiltunen Thoren M."/>
            <person name="Johannesson H."/>
        </authorList>
    </citation>
    <scope>NUCLEOTIDE SEQUENCE</scope>
    <source>
        <strain evidence="2">CBS 232.78</strain>
    </source>
</reference>
<keyword evidence="2" id="KW-0808">Transferase</keyword>
<dbReference type="GO" id="GO:0004674">
    <property type="term" value="F:protein serine/threonine kinase activity"/>
    <property type="evidence" value="ECO:0007669"/>
    <property type="project" value="TreeGrafter"/>
</dbReference>
<protein>
    <submittedName>
        <fullName evidence="2">Kinase-like domain-containing protein</fullName>
    </submittedName>
</protein>
<evidence type="ECO:0000259" key="1">
    <source>
        <dbReference type="PROSITE" id="PS50011"/>
    </source>
</evidence>
<dbReference type="Gene3D" id="1.10.510.10">
    <property type="entry name" value="Transferase(Phosphotransferase) domain 1"/>
    <property type="match status" value="1"/>
</dbReference>
<organism evidence="2 3">
    <name type="scientific">Podospora didyma</name>
    <dbReference type="NCBI Taxonomy" id="330526"/>
    <lineage>
        <taxon>Eukaryota</taxon>
        <taxon>Fungi</taxon>
        <taxon>Dikarya</taxon>
        <taxon>Ascomycota</taxon>
        <taxon>Pezizomycotina</taxon>
        <taxon>Sordariomycetes</taxon>
        <taxon>Sordariomycetidae</taxon>
        <taxon>Sordariales</taxon>
        <taxon>Podosporaceae</taxon>
        <taxon>Podospora</taxon>
    </lineage>
</organism>
<dbReference type="PANTHER" id="PTHR24361">
    <property type="entry name" value="MITOGEN-ACTIVATED KINASE KINASE KINASE"/>
    <property type="match status" value="1"/>
</dbReference>
<dbReference type="Pfam" id="PF00069">
    <property type="entry name" value="Pkinase"/>
    <property type="match status" value="1"/>
</dbReference>
<dbReference type="EMBL" id="JAULSW010000009">
    <property type="protein sequence ID" value="KAK3370364.1"/>
    <property type="molecule type" value="Genomic_DNA"/>
</dbReference>
<dbReference type="InterPro" id="IPR011009">
    <property type="entry name" value="Kinase-like_dom_sf"/>
</dbReference>
<feature type="non-terminal residue" evidence="2">
    <location>
        <position position="352"/>
    </location>
</feature>
<accession>A0AAE0N5N5</accession>
<sequence length="352" mass="39716">MLGCPGALDDFIKGNRSDSFLPYTESNLPDVIKGATLRSKFFRLQRVVLCNQKDVSDLEHGGKHLHLSGPGDNYFERINMLGRGKFGVVDRVFSRQTLQQYARKVIHRGASAWLDSRMCRQFESEIQALKKLSHPHIVKLVGSYTDQDHLGLIMTPIAEMDLNEYLRSPSIDPVLRKRCLRAYFGCLATALAYLHQQDVRHNDIKPKNVLVKDSSVYFTDFGTSRSWGAEEGSTTIGEHEGFTQRYCAPETHETKGGRNRSSDMWSLGCVFLEMATVLLDRPLSDLDMFLEQNGTLRADAFWANPEAIGLWIKELRGPRGSSSTCDDSEVLAWTTELLQQSPDDRPTAAQLR</sequence>
<dbReference type="SMART" id="SM00220">
    <property type="entry name" value="S_TKc"/>
    <property type="match status" value="1"/>
</dbReference>
<keyword evidence="3" id="KW-1185">Reference proteome</keyword>
<reference evidence="2" key="2">
    <citation type="submission" date="2023-06" db="EMBL/GenBank/DDBJ databases">
        <authorList>
            <consortium name="Lawrence Berkeley National Laboratory"/>
            <person name="Haridas S."/>
            <person name="Hensen N."/>
            <person name="Bonometti L."/>
            <person name="Westerberg I."/>
            <person name="Brannstrom I.O."/>
            <person name="Guillou S."/>
            <person name="Cros-Aarteil S."/>
            <person name="Calhoun S."/>
            <person name="Kuo A."/>
            <person name="Mondo S."/>
            <person name="Pangilinan J."/>
            <person name="Riley R."/>
            <person name="LaButti K."/>
            <person name="Andreopoulos B."/>
            <person name="Lipzen A."/>
            <person name="Chen C."/>
            <person name="Yanf M."/>
            <person name="Daum C."/>
            <person name="Ng V."/>
            <person name="Clum A."/>
            <person name="Steindorff A."/>
            <person name="Ohm R."/>
            <person name="Martin F."/>
            <person name="Silar P."/>
            <person name="Natvig D."/>
            <person name="Lalanne C."/>
            <person name="Gautier V."/>
            <person name="Ament-velasquez S.L."/>
            <person name="Kruys A."/>
            <person name="Hutchinson M.I."/>
            <person name="Powell A.J."/>
            <person name="Barry K."/>
            <person name="Miller A.N."/>
            <person name="Grigoriev I.V."/>
            <person name="Debuchy R."/>
            <person name="Gladieux P."/>
            <person name="Thoren M.H."/>
            <person name="Johannesson H."/>
        </authorList>
    </citation>
    <scope>NUCLEOTIDE SEQUENCE</scope>
    <source>
        <strain evidence="2">CBS 232.78</strain>
    </source>
</reference>
<dbReference type="GO" id="GO:0005737">
    <property type="term" value="C:cytoplasm"/>
    <property type="evidence" value="ECO:0007669"/>
    <property type="project" value="TreeGrafter"/>
</dbReference>
<dbReference type="PROSITE" id="PS00108">
    <property type="entry name" value="PROTEIN_KINASE_ST"/>
    <property type="match status" value="1"/>
</dbReference>